<accession>A0ABV6IBN6</accession>
<name>A0ABV6IBN6_9BURK</name>
<evidence type="ECO:0000313" key="1">
    <source>
        <dbReference type="EMBL" id="MFC0349240.1"/>
    </source>
</evidence>
<protein>
    <submittedName>
        <fullName evidence="1">Uncharacterized protein</fullName>
    </submittedName>
</protein>
<organism evidence="1 2">
    <name type="scientific">Undibacterium danionis</name>
    <dbReference type="NCBI Taxonomy" id="1812100"/>
    <lineage>
        <taxon>Bacteria</taxon>
        <taxon>Pseudomonadati</taxon>
        <taxon>Pseudomonadota</taxon>
        <taxon>Betaproteobacteria</taxon>
        <taxon>Burkholderiales</taxon>
        <taxon>Oxalobacteraceae</taxon>
        <taxon>Undibacterium</taxon>
    </lineage>
</organism>
<proteinExistence type="predicted"/>
<sequence>MRTPPEFEDRLPALIDAYPRLFKGSVRDPYSYLGPGWFSIVNQLCQVINASLSDAESDQFYVTQIKEKTGFLRFRFACSEAMRPQIRALVRATEDATMTICSDSGKSKEKPI</sequence>
<comment type="caution">
    <text evidence="1">The sequence shown here is derived from an EMBL/GenBank/DDBJ whole genome shotgun (WGS) entry which is preliminary data.</text>
</comment>
<gene>
    <name evidence="1" type="ORF">ACFFJH_05440</name>
</gene>
<evidence type="ECO:0000313" key="2">
    <source>
        <dbReference type="Proteomes" id="UP001589844"/>
    </source>
</evidence>
<dbReference type="Proteomes" id="UP001589844">
    <property type="component" value="Unassembled WGS sequence"/>
</dbReference>
<dbReference type="EMBL" id="JBHLXJ010000005">
    <property type="protein sequence ID" value="MFC0349240.1"/>
    <property type="molecule type" value="Genomic_DNA"/>
</dbReference>
<keyword evidence="2" id="KW-1185">Reference proteome</keyword>
<reference evidence="1 2" key="1">
    <citation type="submission" date="2024-09" db="EMBL/GenBank/DDBJ databases">
        <authorList>
            <person name="Sun Q."/>
            <person name="Mori K."/>
        </authorList>
    </citation>
    <scope>NUCLEOTIDE SEQUENCE [LARGE SCALE GENOMIC DNA]</scope>
    <source>
        <strain evidence="1 2">CCM 8677</strain>
    </source>
</reference>
<dbReference type="RefSeq" id="WP_390210677.1">
    <property type="nucleotide sequence ID" value="NZ_JBHLXJ010000005.1"/>
</dbReference>